<feature type="transmembrane region" description="Helical" evidence="2">
    <location>
        <begin position="341"/>
        <end position="362"/>
    </location>
</feature>
<dbReference type="Proteomes" id="UP000443353">
    <property type="component" value="Unassembled WGS sequence"/>
</dbReference>
<accession>A0A7X3G4Y6</accession>
<feature type="transmembrane region" description="Helical" evidence="2">
    <location>
        <begin position="395"/>
        <end position="428"/>
    </location>
</feature>
<organism evidence="3 4">
    <name type="scientific">Massilia cellulosiltytica</name>
    <dbReference type="NCBI Taxonomy" id="2683234"/>
    <lineage>
        <taxon>Bacteria</taxon>
        <taxon>Pseudomonadati</taxon>
        <taxon>Pseudomonadota</taxon>
        <taxon>Betaproteobacteria</taxon>
        <taxon>Burkholderiales</taxon>
        <taxon>Oxalobacteraceae</taxon>
        <taxon>Telluria group</taxon>
        <taxon>Massilia</taxon>
    </lineage>
</organism>
<proteinExistence type="predicted"/>
<dbReference type="InterPro" id="IPR032809">
    <property type="entry name" value="Put_HupE_UreJ"/>
</dbReference>
<feature type="compositionally biased region" description="Basic residues" evidence="1">
    <location>
        <begin position="58"/>
        <end position="81"/>
    </location>
</feature>
<evidence type="ECO:0008006" key="5">
    <source>
        <dbReference type="Google" id="ProtNLM"/>
    </source>
</evidence>
<evidence type="ECO:0000313" key="4">
    <source>
        <dbReference type="Proteomes" id="UP000443353"/>
    </source>
</evidence>
<keyword evidence="2" id="KW-0472">Membrane</keyword>
<evidence type="ECO:0000256" key="1">
    <source>
        <dbReference type="SAM" id="MobiDB-lite"/>
    </source>
</evidence>
<evidence type="ECO:0000256" key="2">
    <source>
        <dbReference type="SAM" id="Phobius"/>
    </source>
</evidence>
<gene>
    <name evidence="3" type="ORF">GPY61_27755</name>
</gene>
<name>A0A7X3G4Y6_9BURK</name>
<dbReference type="EMBL" id="WSES01000009">
    <property type="protein sequence ID" value="MVW63729.1"/>
    <property type="molecule type" value="Genomic_DNA"/>
</dbReference>
<dbReference type="AlphaFoldDB" id="A0A7X3G4Y6"/>
<reference evidence="3 4" key="1">
    <citation type="submission" date="2019-12" db="EMBL/GenBank/DDBJ databases">
        <authorList>
            <person name="Li C."/>
            <person name="Zhao J."/>
        </authorList>
    </citation>
    <scope>NUCLEOTIDE SEQUENCE [LARGE SCALE GENOMIC DNA]</scope>
    <source>
        <strain evidence="3 4">NEAU-DD11</strain>
    </source>
</reference>
<keyword evidence="4" id="KW-1185">Reference proteome</keyword>
<feature type="region of interest" description="Disordered" evidence="1">
    <location>
        <begin position="20"/>
        <end position="87"/>
    </location>
</feature>
<keyword evidence="2" id="KW-0812">Transmembrane</keyword>
<evidence type="ECO:0000313" key="3">
    <source>
        <dbReference type="EMBL" id="MVW63729.1"/>
    </source>
</evidence>
<dbReference type="Pfam" id="PF13795">
    <property type="entry name" value="HupE_UreJ_2"/>
    <property type="match status" value="1"/>
</dbReference>
<sequence length="439" mass="46447">MSGDGADRRIFARIYTNRQHLDGQRVHTPAQETTRDHAPARPALQTARRQPRAGGPHAARRTRRRRRRPGAGATRARRHRAGAPSVRARGRAHAVSLVLRLVLVWLALAWSGSAAASGSEVLLEFRDDAVLAELRLPLRDLALALGRPLPASPLPVRGRLHAELARYLGAHIDPVSADGRHWWVELADMRVAVDADPQVLVAHAVLVPPAGASPRSFVLGYDAIARELPGHPTRLAIRSDWHGGVLASHPATIALLDAPRGRVAVDRGRDGAWRGWLAACRLGVRHAADGGRYLLLLLVLAVPAAVRSPSLLARIGTAFALGQTLALLAGAPGWFRVPADILHALAAGALVLAAVHAVRPVFAGRETWYATGCGLLYGLAAAGTVGALDLDGWQLAAAILAFAAGCALAQAALLAATLAVAVAAGLLVRRRTAWLPAKR</sequence>
<keyword evidence="2" id="KW-1133">Transmembrane helix</keyword>
<protein>
    <recommendedName>
        <fullName evidence="5">HupE/UreJ family protein</fullName>
    </recommendedName>
</protein>
<feature type="transmembrane region" description="Helical" evidence="2">
    <location>
        <begin position="369"/>
        <end position="389"/>
    </location>
</feature>
<comment type="caution">
    <text evidence="3">The sequence shown here is derived from an EMBL/GenBank/DDBJ whole genome shotgun (WGS) entry which is preliminary data.</text>
</comment>